<dbReference type="InterPro" id="IPR052030">
    <property type="entry name" value="Peptidase_M20/M20A_hydrolases"/>
</dbReference>
<dbReference type="InterPro" id="IPR011650">
    <property type="entry name" value="Peptidase_M20_dimer"/>
</dbReference>
<evidence type="ECO:0000259" key="1">
    <source>
        <dbReference type="Pfam" id="PF07687"/>
    </source>
</evidence>
<dbReference type="InterPro" id="IPR017439">
    <property type="entry name" value="Amidohydrolase"/>
</dbReference>
<proteinExistence type="predicted"/>
<dbReference type="PaxDb" id="411902-CLOBOL_07125"/>
<name>A8S578_ENTBW</name>
<dbReference type="Gene3D" id="3.30.70.360">
    <property type="match status" value="1"/>
</dbReference>
<dbReference type="PANTHER" id="PTHR30575">
    <property type="entry name" value="PEPTIDASE M20"/>
    <property type="match status" value="1"/>
</dbReference>
<protein>
    <recommendedName>
        <fullName evidence="1">Peptidase M20 dimerisation domain-containing protein</fullName>
    </recommendedName>
</protein>
<reference evidence="2 3" key="1">
    <citation type="submission" date="2007-08" db="EMBL/GenBank/DDBJ databases">
        <authorList>
            <person name="Fulton L."/>
            <person name="Clifton S."/>
            <person name="Fulton B."/>
            <person name="Xu J."/>
            <person name="Minx P."/>
            <person name="Pepin K.H."/>
            <person name="Johnson M."/>
            <person name="Thiruvilangam P."/>
            <person name="Bhonagiri V."/>
            <person name="Nash W.E."/>
            <person name="Mardis E.R."/>
            <person name="Wilson R.K."/>
        </authorList>
    </citation>
    <scope>NUCLEOTIDE SEQUENCE [LARGE SCALE GENOMIC DNA]</scope>
    <source>
        <strain evidence="3">ATCC BAA-613 / DSM 15670 / CCUG 46953 / JCM 12243 / WAL 16351</strain>
    </source>
</reference>
<dbReference type="PANTHER" id="PTHR30575:SF3">
    <property type="entry name" value="PEPTIDASE M20 DIMERISATION DOMAIN-CONTAINING PROTEIN"/>
    <property type="match status" value="1"/>
</dbReference>
<dbReference type="GO" id="GO:0016805">
    <property type="term" value="F:dipeptidase activity"/>
    <property type="evidence" value="ECO:0007669"/>
    <property type="project" value="TreeGrafter"/>
</dbReference>
<dbReference type="InterPro" id="IPR036264">
    <property type="entry name" value="Bact_exopeptidase_dim_dom"/>
</dbReference>
<organism evidence="2 3">
    <name type="scientific">Enterocloster bolteae (strain ATCC BAA-613 / DSM 15670 / CCUG 46953 / JCM 12243 / WAL 16351)</name>
    <name type="common">Clostridium bolteae</name>
    <dbReference type="NCBI Taxonomy" id="411902"/>
    <lineage>
        <taxon>Bacteria</taxon>
        <taxon>Bacillati</taxon>
        <taxon>Bacillota</taxon>
        <taxon>Clostridia</taxon>
        <taxon>Lachnospirales</taxon>
        <taxon>Lachnospiraceae</taxon>
        <taxon>Enterocloster</taxon>
    </lineage>
</organism>
<dbReference type="EMBL" id="ABCC02000075">
    <property type="protein sequence ID" value="EDP12563.1"/>
    <property type="molecule type" value="Genomic_DNA"/>
</dbReference>
<dbReference type="GO" id="GO:0071713">
    <property type="term" value="F:para-aminobenzoyl-glutamate hydrolase activity"/>
    <property type="evidence" value="ECO:0007669"/>
    <property type="project" value="TreeGrafter"/>
</dbReference>
<comment type="caution">
    <text evidence="2">The sequence shown here is derived from an EMBL/GenBank/DDBJ whole genome shotgun (WGS) entry which is preliminary data.</text>
</comment>
<dbReference type="SUPFAM" id="SSF53187">
    <property type="entry name" value="Zn-dependent exopeptidases"/>
    <property type="match status" value="1"/>
</dbReference>
<evidence type="ECO:0000313" key="2">
    <source>
        <dbReference type="EMBL" id="EDP12563.1"/>
    </source>
</evidence>
<dbReference type="Gene3D" id="3.40.630.10">
    <property type="entry name" value="Zn peptidases"/>
    <property type="match status" value="1"/>
</dbReference>
<dbReference type="GO" id="GO:0005737">
    <property type="term" value="C:cytoplasm"/>
    <property type="evidence" value="ECO:0007669"/>
    <property type="project" value="TreeGrafter"/>
</dbReference>
<feature type="domain" description="Peptidase M20 dimerisation" evidence="1">
    <location>
        <begin position="207"/>
        <end position="303"/>
    </location>
</feature>
<dbReference type="GO" id="GO:0046657">
    <property type="term" value="P:folic acid catabolic process"/>
    <property type="evidence" value="ECO:0007669"/>
    <property type="project" value="TreeGrafter"/>
</dbReference>
<gene>
    <name evidence="2" type="ORF">CLOBOL_07125</name>
</gene>
<dbReference type="eggNOG" id="COG1473">
    <property type="taxonomic scope" value="Bacteria"/>
</dbReference>
<dbReference type="SUPFAM" id="SSF55031">
    <property type="entry name" value="Bacterial exopeptidase dimerisation domain"/>
    <property type="match status" value="1"/>
</dbReference>
<dbReference type="HOGENOM" id="CLU_031812_2_1_9"/>
<dbReference type="Pfam" id="PF07687">
    <property type="entry name" value="M20_dimer"/>
    <property type="match status" value="1"/>
</dbReference>
<accession>A8S578</accession>
<sequence>MTRNDDMDKEELKQRCLNVIEEHRDEIIALGKEAYKTPELGFKEFRTGKLMEEAFCKLGLEPETGVSYTGCRVSSGPKGNGPRVAVMGELDCIMCDSHPDAAEGGMVHACGHNVQLANMYGAAIGILTSGVMEHLGGAADFIAIPAEECVDYEYRNRLMSQGTIHYLGGKQELMYRGGLDDTDMVLQCHMMEMEPGKCCILDTKGNGFISKTVHFLGKAAHAGFAPEQGINALNMAELAMNNIHALRETFRDEDKVRVSIVIKEGGGLVNVVPERVTMEIMVRAFTIDAMEDASHKVNRSMKAAAMALGGKVEIHDCIGYLPLNTDRQIARLYRDNMMAYEHAGEDAFVEDWETAGSTDLGDISQIMPCMHIWAGGIKGGLHTENYRMDDPYTAYIVPAKMMALTIIDLLWDEGAKGKEIIRDFRPALTKEEYLNLLKDHQVVDLYDASDL</sequence>
<evidence type="ECO:0000313" key="3">
    <source>
        <dbReference type="Proteomes" id="UP000005396"/>
    </source>
</evidence>
<dbReference type="NCBIfam" id="TIGR01891">
    <property type="entry name" value="amidohydrolases"/>
    <property type="match status" value="1"/>
</dbReference>
<reference evidence="2 3" key="2">
    <citation type="submission" date="2007-09" db="EMBL/GenBank/DDBJ databases">
        <title>Draft genome sequence of Clostridium bolteae (ATCC BAA-613).</title>
        <authorList>
            <person name="Sudarsanam P."/>
            <person name="Ley R."/>
            <person name="Guruge J."/>
            <person name="Turnbaugh P.J."/>
            <person name="Mahowald M."/>
            <person name="Liep D."/>
            <person name="Gordon J."/>
        </authorList>
    </citation>
    <scope>NUCLEOTIDE SEQUENCE [LARGE SCALE GENOMIC DNA]</scope>
    <source>
        <strain evidence="3">ATCC BAA-613 / DSM 15670 / CCUG 46953 / JCM 12243 / WAL 16351</strain>
    </source>
</reference>
<dbReference type="Proteomes" id="UP000005396">
    <property type="component" value="Unassembled WGS sequence"/>
</dbReference>
<dbReference type="AlphaFoldDB" id="A8S578"/>